<evidence type="ECO:0000256" key="1">
    <source>
        <dbReference type="ARBA" id="ARBA00004791"/>
    </source>
</evidence>
<evidence type="ECO:0000256" key="6">
    <source>
        <dbReference type="ARBA" id="ARBA00022777"/>
    </source>
</evidence>
<dbReference type="EC" id="2.7.4.22" evidence="3"/>
<dbReference type="CDD" id="cd04254">
    <property type="entry name" value="AAK_UMPK-PyrH-Ec"/>
    <property type="match status" value="1"/>
</dbReference>
<keyword evidence="4" id="KW-0808">Transferase</keyword>
<dbReference type="InterPro" id="IPR036393">
    <property type="entry name" value="AceGlu_kinase-like_sf"/>
</dbReference>
<evidence type="ECO:0000256" key="7">
    <source>
        <dbReference type="ARBA" id="ARBA00022840"/>
    </source>
</evidence>
<evidence type="ECO:0000256" key="8">
    <source>
        <dbReference type="ARBA" id="ARBA00022975"/>
    </source>
</evidence>
<keyword evidence="8" id="KW-0665">Pyrimidine biosynthesis</keyword>
<dbReference type="PANTHER" id="PTHR42833">
    <property type="entry name" value="URIDYLATE KINASE"/>
    <property type="match status" value="1"/>
</dbReference>
<dbReference type="GO" id="GO:0005524">
    <property type="term" value="F:ATP binding"/>
    <property type="evidence" value="ECO:0007669"/>
    <property type="project" value="UniProtKB-KW"/>
</dbReference>
<dbReference type="Proteomes" id="UP001465755">
    <property type="component" value="Unassembled WGS sequence"/>
</dbReference>
<organism evidence="11 12">
    <name type="scientific">Symbiochloris irregularis</name>
    <dbReference type="NCBI Taxonomy" id="706552"/>
    <lineage>
        <taxon>Eukaryota</taxon>
        <taxon>Viridiplantae</taxon>
        <taxon>Chlorophyta</taxon>
        <taxon>core chlorophytes</taxon>
        <taxon>Trebouxiophyceae</taxon>
        <taxon>Trebouxiales</taxon>
        <taxon>Trebouxiaceae</taxon>
        <taxon>Symbiochloris</taxon>
    </lineage>
</organism>
<reference evidence="11 12" key="1">
    <citation type="journal article" date="2024" name="Nat. Commun.">
        <title>Phylogenomics reveals the evolutionary origins of lichenization in chlorophyte algae.</title>
        <authorList>
            <person name="Puginier C."/>
            <person name="Libourel C."/>
            <person name="Otte J."/>
            <person name="Skaloud P."/>
            <person name="Haon M."/>
            <person name="Grisel S."/>
            <person name="Petersen M."/>
            <person name="Berrin J.G."/>
            <person name="Delaux P.M."/>
            <person name="Dal Grande F."/>
            <person name="Keller J."/>
        </authorList>
    </citation>
    <scope>NUCLEOTIDE SEQUENCE [LARGE SCALE GENOMIC DNA]</scope>
    <source>
        <strain evidence="11 12">SAG 2036</strain>
    </source>
</reference>
<evidence type="ECO:0000256" key="4">
    <source>
        <dbReference type="ARBA" id="ARBA00022679"/>
    </source>
</evidence>
<evidence type="ECO:0000313" key="12">
    <source>
        <dbReference type="Proteomes" id="UP001465755"/>
    </source>
</evidence>
<evidence type="ECO:0000256" key="9">
    <source>
        <dbReference type="ARBA" id="ARBA00032092"/>
    </source>
</evidence>
<dbReference type="HAMAP" id="MF_01220_B">
    <property type="entry name" value="PyrH_B"/>
    <property type="match status" value="1"/>
</dbReference>
<evidence type="ECO:0000313" key="11">
    <source>
        <dbReference type="EMBL" id="KAK9800883.1"/>
    </source>
</evidence>
<proteinExistence type="inferred from homology"/>
<keyword evidence="6" id="KW-0418">Kinase</keyword>
<accession>A0AAW1NYQ7</accession>
<name>A0AAW1NYQ7_9CHLO</name>
<keyword evidence="5" id="KW-0547">Nucleotide-binding</keyword>
<dbReference type="Gene3D" id="3.40.1160.10">
    <property type="entry name" value="Acetylglutamate kinase-like"/>
    <property type="match status" value="1"/>
</dbReference>
<protein>
    <recommendedName>
        <fullName evidence="3">UMP kinase</fullName>
        <ecNumber evidence="3">2.7.4.22</ecNumber>
    </recommendedName>
    <alternativeName>
        <fullName evidence="9">Uridine monophosphate kinase</fullName>
    </alternativeName>
</protein>
<dbReference type="SUPFAM" id="SSF53633">
    <property type="entry name" value="Carbamate kinase-like"/>
    <property type="match status" value="1"/>
</dbReference>
<dbReference type="InterPro" id="IPR015963">
    <property type="entry name" value="Uridylate_kinase_bac"/>
</dbReference>
<dbReference type="GO" id="GO:0006225">
    <property type="term" value="P:UDP biosynthetic process"/>
    <property type="evidence" value="ECO:0007669"/>
    <property type="project" value="TreeGrafter"/>
</dbReference>
<dbReference type="AlphaFoldDB" id="A0AAW1NYQ7"/>
<evidence type="ECO:0000256" key="3">
    <source>
        <dbReference type="ARBA" id="ARBA00012899"/>
    </source>
</evidence>
<dbReference type="GO" id="GO:0005737">
    <property type="term" value="C:cytoplasm"/>
    <property type="evidence" value="ECO:0007669"/>
    <property type="project" value="InterPro"/>
</dbReference>
<gene>
    <name evidence="11" type="ORF">WJX73_005434</name>
</gene>
<comment type="pathway">
    <text evidence="1">Pyrimidine metabolism; CTP biosynthesis via de novo pathway; UDP from UMP (UMPK route): step 1/1.</text>
</comment>
<evidence type="ECO:0000256" key="5">
    <source>
        <dbReference type="ARBA" id="ARBA00022741"/>
    </source>
</evidence>
<keyword evidence="12" id="KW-1185">Reference proteome</keyword>
<dbReference type="FunFam" id="3.40.1160.10:FF:000001">
    <property type="entry name" value="Uridylate kinase"/>
    <property type="match status" value="1"/>
</dbReference>
<evidence type="ECO:0000259" key="10">
    <source>
        <dbReference type="Pfam" id="PF00696"/>
    </source>
</evidence>
<evidence type="ECO:0000256" key="2">
    <source>
        <dbReference type="ARBA" id="ARBA00007614"/>
    </source>
</evidence>
<dbReference type="InterPro" id="IPR001048">
    <property type="entry name" value="Asp/Glu/Uridylate_kinase"/>
</dbReference>
<comment type="caution">
    <text evidence="11">The sequence shown here is derived from an EMBL/GenBank/DDBJ whole genome shotgun (WGS) entry which is preliminary data.</text>
</comment>
<sequence>MQNDGLKRPALSLVPGRCCRLKACPARSALEDTHPLEFPTFDNVRGQDTLVTEPSSTSGRVPYRRVLLKLSGEALQGSLGFGVDYTVLESVAKEIAAAVLKGIQIAVVVGGGNYFRGASAWEGLERASADYVGMLATCMNAMLLQGALERIGVETRVQTSIEMREIAEPYIRRRAIRHLERGRVVIFGGGTGNPFFTTDTAAALRAAEIDADAFFKATKVDGVFDCDPVKNPAAILHRQLCYRDVMHYGLQVMDETAITLCKENDIPVIVFNVCTPGNIVRAFAGDPEGCSAACRHLL</sequence>
<keyword evidence="7" id="KW-0067">ATP-binding</keyword>
<dbReference type="PANTHER" id="PTHR42833:SF4">
    <property type="entry name" value="URIDYLATE KINASE PUMPKIN, CHLOROPLASTIC"/>
    <property type="match status" value="1"/>
</dbReference>
<comment type="similarity">
    <text evidence="2">Belongs to the UMP kinase family.</text>
</comment>
<dbReference type="NCBIfam" id="TIGR02075">
    <property type="entry name" value="pyrH_bact"/>
    <property type="match status" value="1"/>
</dbReference>
<dbReference type="GO" id="GO:0033862">
    <property type="term" value="F:UMP kinase activity"/>
    <property type="evidence" value="ECO:0007669"/>
    <property type="project" value="UniProtKB-EC"/>
</dbReference>
<dbReference type="Pfam" id="PF00696">
    <property type="entry name" value="AA_kinase"/>
    <property type="match status" value="1"/>
</dbReference>
<dbReference type="EMBL" id="JALJOQ010000078">
    <property type="protein sequence ID" value="KAK9800883.1"/>
    <property type="molecule type" value="Genomic_DNA"/>
</dbReference>
<feature type="domain" description="Aspartate/glutamate/uridylate kinase" evidence="10">
    <location>
        <begin position="65"/>
        <end position="272"/>
    </location>
</feature>